<dbReference type="NCBIfam" id="TIGR00836">
    <property type="entry name" value="amt"/>
    <property type="match status" value="1"/>
</dbReference>
<accession>A0A2A2WS81</accession>
<feature type="transmembrane region" description="Helical" evidence="9">
    <location>
        <begin position="12"/>
        <end position="31"/>
    </location>
</feature>
<feature type="transmembrane region" description="Helical" evidence="9">
    <location>
        <begin position="101"/>
        <end position="123"/>
    </location>
</feature>
<dbReference type="InterPro" id="IPR029020">
    <property type="entry name" value="Ammonium/urea_transptr"/>
</dbReference>
<dbReference type="InterPro" id="IPR001905">
    <property type="entry name" value="Ammonium_transpt"/>
</dbReference>
<evidence type="ECO:0000256" key="9">
    <source>
        <dbReference type="RuleBase" id="RU362002"/>
    </source>
</evidence>
<comment type="caution">
    <text evidence="12">The sequence shown here is derived from an EMBL/GenBank/DDBJ whole genome shotgun (WGS) entry which is preliminary data.</text>
</comment>
<feature type="transmembrane region" description="Helical" evidence="9">
    <location>
        <begin position="271"/>
        <end position="289"/>
    </location>
</feature>
<evidence type="ECO:0000256" key="8">
    <source>
        <dbReference type="ARBA" id="ARBA00050025"/>
    </source>
</evidence>
<keyword evidence="5 9" id="KW-1133">Transmembrane helix</keyword>
<feature type="domain" description="Ammonium transporter AmtB-like" evidence="11">
    <location>
        <begin position="11"/>
        <end position="416"/>
    </location>
</feature>
<dbReference type="AlphaFoldDB" id="A0A2A2WS81"/>
<feature type="transmembrane region" description="Helical" evidence="9">
    <location>
        <begin position="364"/>
        <end position="389"/>
    </location>
</feature>
<dbReference type="OrthoDB" id="9814202at2"/>
<proteinExistence type="inferred from homology"/>
<dbReference type="EMBL" id="NTGA01000012">
    <property type="protein sequence ID" value="PAY23883.1"/>
    <property type="molecule type" value="Genomic_DNA"/>
</dbReference>
<evidence type="ECO:0000256" key="7">
    <source>
        <dbReference type="ARBA" id="ARBA00023177"/>
    </source>
</evidence>
<reference evidence="13" key="1">
    <citation type="submission" date="2017-09" db="EMBL/GenBank/DDBJ databases">
        <authorList>
            <person name="Zhang Y."/>
            <person name="Huang X."/>
            <person name="Liu J."/>
            <person name="Lu L."/>
            <person name="Peng K."/>
        </authorList>
    </citation>
    <scope>NUCLEOTIDE SEQUENCE [LARGE SCALE GENOMIC DNA]</scope>
    <source>
        <strain evidence="13">S-XJ-1</strain>
    </source>
</reference>
<gene>
    <name evidence="12" type="ORF">CEY15_06485</name>
</gene>
<dbReference type="SUPFAM" id="SSF111352">
    <property type="entry name" value="Ammonium transporter"/>
    <property type="match status" value="1"/>
</dbReference>
<dbReference type="PANTHER" id="PTHR43029:SF10">
    <property type="entry name" value="AMMONIUM TRANSPORTER MEP2"/>
    <property type="match status" value="1"/>
</dbReference>
<comment type="subcellular location">
    <subcellularLocation>
        <location evidence="9">Cell membrane</location>
        <topology evidence="9">Multi-pass membrane protein</topology>
    </subcellularLocation>
    <subcellularLocation>
        <location evidence="1">Membrane</location>
        <topology evidence="1">Multi-pass membrane protein</topology>
    </subcellularLocation>
</comment>
<evidence type="ECO:0000313" key="13">
    <source>
        <dbReference type="Proteomes" id="UP000218810"/>
    </source>
</evidence>
<dbReference type="Proteomes" id="UP000218810">
    <property type="component" value="Unassembled WGS sequence"/>
</dbReference>
<dbReference type="GO" id="GO:0008519">
    <property type="term" value="F:ammonium channel activity"/>
    <property type="evidence" value="ECO:0007669"/>
    <property type="project" value="InterPro"/>
</dbReference>
<evidence type="ECO:0000256" key="4">
    <source>
        <dbReference type="ARBA" id="ARBA00022692"/>
    </source>
</evidence>
<protein>
    <recommendedName>
        <fullName evidence="8 9">Ammonium transporter</fullName>
    </recommendedName>
</protein>
<evidence type="ECO:0000256" key="2">
    <source>
        <dbReference type="ARBA" id="ARBA00005887"/>
    </source>
</evidence>
<keyword evidence="6 9" id="KW-0472">Membrane</keyword>
<comment type="similarity">
    <text evidence="2 9">Belongs to the ammonia transporter channel (TC 1.A.11.2) family.</text>
</comment>
<name>A0A2A2WS81_9ACTN</name>
<feature type="transmembrane region" description="Helical" evidence="9">
    <location>
        <begin position="295"/>
        <end position="313"/>
    </location>
</feature>
<dbReference type="Pfam" id="PF00909">
    <property type="entry name" value="Ammonium_transp"/>
    <property type="match status" value="1"/>
</dbReference>
<feature type="region of interest" description="Disordered" evidence="10">
    <location>
        <begin position="425"/>
        <end position="465"/>
    </location>
</feature>
<organism evidence="12 13">
    <name type="scientific">Dietzia natronolimnaea</name>
    <dbReference type="NCBI Taxonomy" id="161920"/>
    <lineage>
        <taxon>Bacteria</taxon>
        <taxon>Bacillati</taxon>
        <taxon>Actinomycetota</taxon>
        <taxon>Actinomycetes</taxon>
        <taxon>Mycobacteriales</taxon>
        <taxon>Dietziaceae</taxon>
        <taxon>Dietzia</taxon>
    </lineage>
</organism>
<evidence type="ECO:0000256" key="1">
    <source>
        <dbReference type="ARBA" id="ARBA00004141"/>
    </source>
</evidence>
<feature type="transmembrane region" description="Helical" evidence="9">
    <location>
        <begin position="208"/>
        <end position="227"/>
    </location>
</feature>
<evidence type="ECO:0000256" key="5">
    <source>
        <dbReference type="ARBA" id="ARBA00022989"/>
    </source>
</evidence>
<feature type="transmembrane region" description="Helical" evidence="9">
    <location>
        <begin position="239"/>
        <end position="259"/>
    </location>
</feature>
<keyword evidence="4 9" id="KW-0812">Transmembrane</keyword>
<evidence type="ECO:0000256" key="10">
    <source>
        <dbReference type="SAM" id="MobiDB-lite"/>
    </source>
</evidence>
<dbReference type="Gene3D" id="1.10.3430.10">
    <property type="entry name" value="Ammonium transporter AmtB like domains"/>
    <property type="match status" value="1"/>
</dbReference>
<evidence type="ECO:0000256" key="3">
    <source>
        <dbReference type="ARBA" id="ARBA00022448"/>
    </source>
</evidence>
<evidence type="ECO:0000313" key="12">
    <source>
        <dbReference type="EMBL" id="PAY23883.1"/>
    </source>
</evidence>
<dbReference type="GO" id="GO:0005886">
    <property type="term" value="C:plasma membrane"/>
    <property type="evidence" value="ECO:0007669"/>
    <property type="project" value="UniProtKB-SubCell"/>
</dbReference>
<feature type="transmembrane region" description="Helical" evidence="9">
    <location>
        <begin position="171"/>
        <end position="196"/>
    </location>
</feature>
<keyword evidence="7 9" id="KW-0924">Ammonia transport</keyword>
<feature type="transmembrane region" description="Helical" evidence="9">
    <location>
        <begin position="43"/>
        <end position="61"/>
    </location>
</feature>
<keyword evidence="13" id="KW-1185">Reference proteome</keyword>
<evidence type="ECO:0000259" key="11">
    <source>
        <dbReference type="Pfam" id="PF00909"/>
    </source>
</evidence>
<dbReference type="RefSeq" id="WP_095717773.1">
    <property type="nucleotide sequence ID" value="NZ_NTGA01000012.1"/>
</dbReference>
<feature type="transmembrane region" description="Helical" evidence="9">
    <location>
        <begin position="130"/>
        <end position="151"/>
    </location>
</feature>
<keyword evidence="3 9" id="KW-0813">Transport</keyword>
<feature type="transmembrane region" description="Helical" evidence="9">
    <location>
        <begin position="325"/>
        <end position="344"/>
    </location>
</feature>
<sequence length="465" mass="47073">MDVAIAAADTAWVLAAMVAVAFMVPGLALFYGGMVSIRSTLNMMMMTIGAVAVMAVLWVLIGYSLTFGDSVGGAGLLGDPLEYLGLRGIMAEPATPGLPPALFAGFLLLFAGITVALVAGGVADRMRFSTWLVFAVVWPVLVFFPVAHWVFAFDSDDGSVTGGWIANNLGAIDLAGGTAIHINAGVATLALVLVLGRRAGFPAISRPHSVPLTFLGAGMLFAGWIGFNAGSAVAAGNTAAVAALNTVVAGLCGALAWMITEQVRAKHPTTLGVASGLVAGLVGITPAAAAVSPLGAIAIGLICGVVCHYAVGLKYRLGYDDSLDVAGLHMVAGIIGTLLIGVIADPASPAGEAGLLYGGGFGQLGAQTLATAAVLAYSFTVTLLIAFVLGKTMGLRVTEEDEREGLDKAYHREMAYFQDVLESDGLEGGALEPDGLGTDAVPVGEAGETEAATASPSRSSSSRSS</sequence>
<dbReference type="PANTHER" id="PTHR43029">
    <property type="entry name" value="AMMONIUM TRANSPORTER MEP2"/>
    <property type="match status" value="1"/>
</dbReference>
<dbReference type="InterPro" id="IPR024041">
    <property type="entry name" value="NH4_transpt_AmtB-like_dom"/>
</dbReference>
<evidence type="ECO:0000256" key="6">
    <source>
        <dbReference type="ARBA" id="ARBA00023136"/>
    </source>
</evidence>
<feature type="compositionally biased region" description="Low complexity" evidence="10">
    <location>
        <begin position="440"/>
        <end position="465"/>
    </location>
</feature>